<sequence>MEILQKEDSGLASAWILATLGPRRLSRKIYSVSISDVSIPSTCDTIQSYGPHPLPLRLSSNLMYGLSLLYKQKVDHMFSAVSSVHSRLTMSFANHGLPSKNSSAVHSKSSGPIFLKDDNCFDIEHIDEPPTALVPDTAPSISIARILGIQENDNERNAITGTVSLAVSAEERDRSFNEFMKLTTASFQPDVSENQQVDFAFNSEGDIIGDHQFANPSQNFLDDINLEEDYVLTTTQLEDLSKSATGTNDPHFSTTLNASGAALKTGEATRRKRRKVQIDSQCFLPAKVKHRRRLYVIEEPFQSISDIFNYSSAKDPPFLNLCLRSLYGLAKTSCISRNHLPSKARHTGYSARLLDSFIENIDDIEKGRDVPLARRSSSQRSLYSMEEEREQLSFGSVDLQLDWGLEHNSFLDDAPQEEYASTTLSQFYEYIKDMKEPDQSHVSFEKVLPSVMSGGPVATRKIAASSFASLLELSSKSMVNLRVSSHSAKFNDPNEISIICLQ</sequence>
<dbReference type="KEGG" id="clu:CLUG_00439"/>
<dbReference type="Proteomes" id="UP000007703">
    <property type="component" value="Unassembled WGS sequence"/>
</dbReference>
<dbReference type="AlphaFoldDB" id="C4XWW0"/>
<evidence type="ECO:0000256" key="1">
    <source>
        <dbReference type="ARBA" id="ARBA00004123"/>
    </source>
</evidence>
<dbReference type="GO" id="GO:0030892">
    <property type="term" value="C:mitotic cohesin complex"/>
    <property type="evidence" value="ECO:0007669"/>
    <property type="project" value="TreeGrafter"/>
</dbReference>
<keyword evidence="2" id="KW-0539">Nucleus</keyword>
<reference evidence="4 5" key="1">
    <citation type="journal article" date="2009" name="Nature">
        <title>Evolution of pathogenicity and sexual reproduction in eight Candida genomes.</title>
        <authorList>
            <person name="Butler G."/>
            <person name="Rasmussen M.D."/>
            <person name="Lin M.F."/>
            <person name="Santos M.A."/>
            <person name="Sakthikumar S."/>
            <person name="Munro C.A."/>
            <person name="Rheinbay E."/>
            <person name="Grabherr M."/>
            <person name="Forche A."/>
            <person name="Reedy J.L."/>
            <person name="Agrafioti I."/>
            <person name="Arnaud M.B."/>
            <person name="Bates S."/>
            <person name="Brown A.J."/>
            <person name="Brunke S."/>
            <person name="Costanzo M.C."/>
            <person name="Fitzpatrick D.A."/>
            <person name="de Groot P.W."/>
            <person name="Harris D."/>
            <person name="Hoyer L.L."/>
            <person name="Hube B."/>
            <person name="Klis F.M."/>
            <person name="Kodira C."/>
            <person name="Lennard N."/>
            <person name="Logue M.E."/>
            <person name="Martin R."/>
            <person name="Neiman A.M."/>
            <person name="Nikolaou E."/>
            <person name="Quail M.A."/>
            <person name="Quinn J."/>
            <person name="Santos M.C."/>
            <person name="Schmitzberger F.F."/>
            <person name="Sherlock G."/>
            <person name="Shah P."/>
            <person name="Silverstein K.A."/>
            <person name="Skrzypek M.S."/>
            <person name="Soll D."/>
            <person name="Staggs R."/>
            <person name="Stansfield I."/>
            <person name="Stumpf M.P."/>
            <person name="Sudbery P.E."/>
            <person name="Srikantha T."/>
            <person name="Zeng Q."/>
            <person name="Berman J."/>
            <person name="Berriman M."/>
            <person name="Heitman J."/>
            <person name="Gow N.A."/>
            <person name="Lorenz M.C."/>
            <person name="Birren B.W."/>
            <person name="Kellis M."/>
            <person name="Cuomo C.A."/>
        </authorList>
    </citation>
    <scope>NUCLEOTIDE SEQUENCE [LARGE SCALE GENOMIC DNA]</scope>
    <source>
        <strain evidence="4 5">ATCC 42720</strain>
    </source>
</reference>
<dbReference type="Pfam" id="PF04825">
    <property type="entry name" value="Rad21_Rec8_N"/>
    <property type="match status" value="1"/>
</dbReference>
<evidence type="ECO:0000313" key="5">
    <source>
        <dbReference type="Proteomes" id="UP000007703"/>
    </source>
</evidence>
<dbReference type="PANTHER" id="PTHR12585">
    <property type="entry name" value="SCC1 / RAD21 FAMILY MEMBER"/>
    <property type="match status" value="1"/>
</dbReference>
<accession>C4XWW0</accession>
<dbReference type="PANTHER" id="PTHR12585:SF70">
    <property type="entry name" value="RAD21_REC8 N TERMINAL DOMAIN PROTEIN (AFU_ORTHOLOGUE AFUA_6G02900)"/>
    <property type="match status" value="1"/>
</dbReference>
<dbReference type="GO" id="GO:0005634">
    <property type="term" value="C:nucleus"/>
    <property type="evidence" value="ECO:0007669"/>
    <property type="project" value="UniProtKB-SubCell"/>
</dbReference>
<gene>
    <name evidence="4" type="ORF">CLUG_00439</name>
</gene>
<feature type="domain" description="Rad21/Rec8-like protein N-terminal" evidence="3">
    <location>
        <begin position="2"/>
        <end position="96"/>
    </location>
</feature>
<dbReference type="CDD" id="cd21790">
    <property type="entry name" value="Rad21_Rec8_M_ScRec8p-like"/>
    <property type="match status" value="1"/>
</dbReference>
<organism evidence="4 5">
    <name type="scientific">Clavispora lusitaniae (strain ATCC 42720)</name>
    <name type="common">Yeast</name>
    <name type="synonym">Candida lusitaniae</name>
    <dbReference type="NCBI Taxonomy" id="306902"/>
    <lineage>
        <taxon>Eukaryota</taxon>
        <taxon>Fungi</taxon>
        <taxon>Dikarya</taxon>
        <taxon>Ascomycota</taxon>
        <taxon>Saccharomycotina</taxon>
        <taxon>Pichiomycetes</taxon>
        <taxon>Metschnikowiaceae</taxon>
        <taxon>Clavispora</taxon>
    </lineage>
</organism>
<dbReference type="STRING" id="306902.C4XWW0"/>
<dbReference type="EMBL" id="CH408076">
    <property type="protein sequence ID" value="EEQ36316.1"/>
    <property type="molecule type" value="Genomic_DNA"/>
</dbReference>
<dbReference type="OMA" id="MDAIEYS"/>
<evidence type="ECO:0000313" key="4">
    <source>
        <dbReference type="EMBL" id="EEQ36316.1"/>
    </source>
</evidence>
<dbReference type="InParanoid" id="C4XWW0"/>
<dbReference type="OrthoDB" id="5427633at2759"/>
<evidence type="ECO:0000259" key="3">
    <source>
        <dbReference type="Pfam" id="PF04825"/>
    </source>
</evidence>
<protein>
    <recommendedName>
        <fullName evidence="3">Rad21/Rec8-like protein N-terminal domain-containing protein</fullName>
    </recommendedName>
</protein>
<dbReference type="HOGENOM" id="CLU_542909_0_0_1"/>
<dbReference type="InterPro" id="IPR006910">
    <property type="entry name" value="Rad21_Rec8_N"/>
</dbReference>
<dbReference type="InterPro" id="IPR039781">
    <property type="entry name" value="Rad21/Rec8-like"/>
</dbReference>
<comment type="subcellular location">
    <subcellularLocation>
        <location evidence="1">Nucleus</location>
    </subcellularLocation>
</comment>
<dbReference type="GO" id="GO:0007064">
    <property type="term" value="P:mitotic sister chromatid cohesion"/>
    <property type="evidence" value="ECO:0007669"/>
    <property type="project" value="TreeGrafter"/>
</dbReference>
<dbReference type="GeneID" id="8500078"/>
<evidence type="ECO:0000256" key="2">
    <source>
        <dbReference type="ARBA" id="ARBA00023242"/>
    </source>
</evidence>
<proteinExistence type="predicted"/>
<dbReference type="VEuPathDB" id="FungiDB:CLUG_00439"/>
<dbReference type="GO" id="GO:0003682">
    <property type="term" value="F:chromatin binding"/>
    <property type="evidence" value="ECO:0007669"/>
    <property type="project" value="TreeGrafter"/>
</dbReference>
<name>C4XWW0_CLAL4</name>